<evidence type="ECO:0000256" key="1">
    <source>
        <dbReference type="ARBA" id="ARBA00023125"/>
    </source>
</evidence>
<dbReference type="SUPFAM" id="SSF46689">
    <property type="entry name" value="Homeodomain-like"/>
    <property type="match status" value="1"/>
</dbReference>
<sequence>MPKRSKAETKHTIEQILIEAQKQILEMGYDVMSYSSLSEATGISRTGISHHFPHKSDFLTQLEPKFASLLMEHLDFSCRDALRTSWLRALESPTFSGIVKLFFSICGSSQLDSAQYKTLGSLNAKASAELGEHGSSMIDTLLGRSAVLLFSQKQLV</sequence>
<proteinExistence type="predicted"/>
<gene>
    <name evidence="4" type="ordered locus">swp_0842</name>
</gene>
<dbReference type="InterPro" id="IPR001647">
    <property type="entry name" value="HTH_TetR"/>
</dbReference>
<feature type="domain" description="HTH tetR-type" evidence="3">
    <location>
        <begin position="10"/>
        <end position="70"/>
    </location>
</feature>
<evidence type="ECO:0000313" key="5">
    <source>
        <dbReference type="Proteomes" id="UP000000753"/>
    </source>
</evidence>
<dbReference type="KEGG" id="swp:swp_0842"/>
<feature type="DNA-binding region" description="H-T-H motif" evidence="2">
    <location>
        <begin position="33"/>
        <end position="52"/>
    </location>
</feature>
<dbReference type="eggNOG" id="COG1309">
    <property type="taxonomic scope" value="Bacteria"/>
</dbReference>
<evidence type="ECO:0000256" key="2">
    <source>
        <dbReference type="PROSITE-ProRule" id="PRU00335"/>
    </source>
</evidence>
<organism evidence="4 5">
    <name type="scientific">Shewanella piezotolerans (strain WP3 / JCM 13877)</name>
    <dbReference type="NCBI Taxonomy" id="225849"/>
    <lineage>
        <taxon>Bacteria</taxon>
        <taxon>Pseudomonadati</taxon>
        <taxon>Pseudomonadota</taxon>
        <taxon>Gammaproteobacteria</taxon>
        <taxon>Alteromonadales</taxon>
        <taxon>Shewanellaceae</taxon>
        <taxon>Shewanella</taxon>
    </lineage>
</organism>
<dbReference type="Proteomes" id="UP000000753">
    <property type="component" value="Chromosome"/>
</dbReference>
<evidence type="ECO:0000313" key="4">
    <source>
        <dbReference type="EMBL" id="ACJ27653.1"/>
    </source>
</evidence>
<dbReference type="AlphaFoldDB" id="B8CJ27"/>
<dbReference type="HOGENOM" id="CLU_141012_0_0_6"/>
<evidence type="ECO:0000259" key="3">
    <source>
        <dbReference type="PROSITE" id="PS50977"/>
    </source>
</evidence>
<reference evidence="4 5" key="1">
    <citation type="journal article" date="2008" name="PLoS ONE">
        <title>Environmental adaptation: genomic analysis of the piezotolerant and psychrotolerant deep-sea iron reducing bacterium Shewanella piezotolerans WP3.</title>
        <authorList>
            <person name="Wang F."/>
            <person name="Wang J."/>
            <person name="Jian H."/>
            <person name="Zhang B."/>
            <person name="Li S."/>
            <person name="Wang F."/>
            <person name="Zeng X."/>
            <person name="Gao L."/>
            <person name="Bartlett D.H."/>
            <person name="Yu J."/>
            <person name="Hu S."/>
            <person name="Xiao X."/>
        </authorList>
    </citation>
    <scope>NUCLEOTIDE SEQUENCE [LARGE SCALE GENOMIC DNA]</scope>
    <source>
        <strain evidence="5">WP3 / JCM 13877</strain>
    </source>
</reference>
<dbReference type="EMBL" id="CP000472">
    <property type="protein sequence ID" value="ACJ27653.1"/>
    <property type="molecule type" value="Genomic_DNA"/>
</dbReference>
<dbReference type="Gene3D" id="1.10.357.10">
    <property type="entry name" value="Tetracycline Repressor, domain 2"/>
    <property type="match status" value="1"/>
</dbReference>
<dbReference type="InterPro" id="IPR009057">
    <property type="entry name" value="Homeodomain-like_sf"/>
</dbReference>
<dbReference type="OrthoDB" id="5816932at2"/>
<accession>B8CJ27</accession>
<keyword evidence="1 2" id="KW-0238">DNA-binding</keyword>
<dbReference type="RefSeq" id="WP_020911032.1">
    <property type="nucleotide sequence ID" value="NC_011566.1"/>
</dbReference>
<dbReference type="GO" id="GO:0003677">
    <property type="term" value="F:DNA binding"/>
    <property type="evidence" value="ECO:0007669"/>
    <property type="project" value="UniProtKB-UniRule"/>
</dbReference>
<keyword evidence="5" id="KW-1185">Reference proteome</keyword>
<protein>
    <submittedName>
        <fullName evidence="4">Regulatory protein, TetR</fullName>
    </submittedName>
</protein>
<name>B8CJ27_SHEPW</name>
<dbReference type="Pfam" id="PF18285">
    <property type="entry name" value="LuxT_C"/>
    <property type="match status" value="1"/>
</dbReference>
<dbReference type="PROSITE" id="PS50977">
    <property type="entry name" value="HTH_TETR_2"/>
    <property type="match status" value="1"/>
</dbReference>